<organism evidence="1 2">
    <name type="scientific">Tianweitania populi</name>
    <dbReference type="NCBI Taxonomy" id="1607949"/>
    <lineage>
        <taxon>Bacteria</taxon>
        <taxon>Pseudomonadati</taxon>
        <taxon>Pseudomonadota</taxon>
        <taxon>Alphaproteobacteria</taxon>
        <taxon>Hyphomicrobiales</taxon>
        <taxon>Phyllobacteriaceae</taxon>
        <taxon>Tianweitania</taxon>
    </lineage>
</organism>
<reference evidence="1" key="2">
    <citation type="submission" date="2020-09" db="EMBL/GenBank/DDBJ databases">
        <authorList>
            <person name="Sun Q."/>
            <person name="Kim S."/>
        </authorList>
    </citation>
    <scope>NUCLEOTIDE SEQUENCE</scope>
    <source>
        <strain evidence="1">KCTC 42249</strain>
    </source>
</reference>
<dbReference type="AlphaFoldDB" id="A0A8J3GL37"/>
<gene>
    <name evidence="1" type="ORF">GCM10016234_24130</name>
</gene>
<comment type="caution">
    <text evidence="1">The sequence shown here is derived from an EMBL/GenBank/DDBJ whole genome shotgun (WGS) entry which is preliminary data.</text>
</comment>
<accession>A0A8J3GL37</accession>
<keyword evidence="2" id="KW-1185">Reference proteome</keyword>
<dbReference type="Proteomes" id="UP000630142">
    <property type="component" value="Unassembled WGS sequence"/>
</dbReference>
<protein>
    <recommendedName>
        <fullName evidence="3">DUF4432 family protein</fullName>
    </recommendedName>
</protein>
<evidence type="ECO:0008006" key="3">
    <source>
        <dbReference type="Google" id="ProtNLM"/>
    </source>
</evidence>
<proteinExistence type="predicted"/>
<dbReference type="EMBL" id="BMZQ01000002">
    <property type="protein sequence ID" value="GHD16233.1"/>
    <property type="molecule type" value="Genomic_DNA"/>
</dbReference>
<sequence>MRQDGYHRVEVAGVRLVLDLVNGHIASLEVEQDGRVLTPLHRAPWIDSGEAMPEGTPSGLARLSGDFLCAPFSRNDVEEAPGHGWTANAPWSFVADERTEGARVATFRLSRRVFGATVEKRITLRDGHPFIYQEHRFLGGQGGISVSHHLMTQMQAGGLLGFSPKRFALTPDTPLEPDPSRGRYSLAYPAQADLTAFPLADGGTADLRIYPPAERHEDFLTLAEAEGSALGWTTISRHAERDMLIVLKQPDILPVTMLWMSNGGRDYAPWNSRHVGVLGIEDACASASGHAVSLGENALTRQGIPTAFPLGESDVVVRQVFGVTPLADTHNPVRSVEAESGTLAVTFEDGARTSLPYDETFLR</sequence>
<evidence type="ECO:0000313" key="1">
    <source>
        <dbReference type="EMBL" id="GHD16233.1"/>
    </source>
</evidence>
<evidence type="ECO:0000313" key="2">
    <source>
        <dbReference type="Proteomes" id="UP000630142"/>
    </source>
</evidence>
<reference evidence="1" key="1">
    <citation type="journal article" date="2014" name="Int. J. Syst. Evol. Microbiol.">
        <title>Complete genome sequence of Corynebacterium casei LMG S-19264T (=DSM 44701T), isolated from a smear-ripened cheese.</title>
        <authorList>
            <consortium name="US DOE Joint Genome Institute (JGI-PGF)"/>
            <person name="Walter F."/>
            <person name="Albersmeier A."/>
            <person name="Kalinowski J."/>
            <person name="Ruckert C."/>
        </authorList>
    </citation>
    <scope>NUCLEOTIDE SEQUENCE</scope>
    <source>
        <strain evidence="1">KCTC 42249</strain>
    </source>
</reference>
<name>A0A8J3GL37_9HYPH</name>
<dbReference type="RefSeq" id="WP_189504158.1">
    <property type="nucleotide sequence ID" value="NZ_BMZQ01000002.1"/>
</dbReference>